<dbReference type="Proteomes" id="UP000184052">
    <property type="component" value="Unassembled WGS sequence"/>
</dbReference>
<reference evidence="1 2" key="1">
    <citation type="submission" date="2016-11" db="EMBL/GenBank/DDBJ databases">
        <authorList>
            <person name="Jaros S."/>
            <person name="Januszkiewicz K."/>
            <person name="Wedrychowicz H."/>
        </authorList>
    </citation>
    <scope>NUCLEOTIDE SEQUENCE [LARGE SCALE GENOMIC DNA]</scope>
    <source>
        <strain evidence="1 2">DSM 17477</strain>
    </source>
</reference>
<gene>
    <name evidence="1" type="ORF">SAMN02745751_02776</name>
</gene>
<protein>
    <recommendedName>
        <fullName evidence="3">DUF4364 domain-containing protein</fullName>
    </recommendedName>
</protein>
<dbReference type="InterPro" id="IPR036388">
    <property type="entry name" value="WH-like_DNA-bd_sf"/>
</dbReference>
<proteinExistence type="predicted"/>
<dbReference type="AlphaFoldDB" id="A0A1M6K1W0"/>
<dbReference type="EMBL" id="FQZL01000024">
    <property type="protein sequence ID" value="SHJ52895.1"/>
    <property type="molecule type" value="Genomic_DNA"/>
</dbReference>
<dbReference type="InterPro" id="IPR025374">
    <property type="entry name" value="DUF4364"/>
</dbReference>
<accession>A0A1M6K1W0</accession>
<evidence type="ECO:0000313" key="2">
    <source>
        <dbReference type="Proteomes" id="UP000184052"/>
    </source>
</evidence>
<keyword evidence="2" id="KW-1185">Reference proteome</keyword>
<sequence>MFDSGTKLAQIKLKLLYILKSINTSIDNVDLTNYVVENNHMDYFTLHELLNDLRKNNFLEIEHIHNKECYKLTRLGSESVEMFSDKIPQSFKNEVSNSSKNLRKEIKKKRDLLAHYFDRKDGSYTVVMQAFENTVTVFNLSVNVPSEDLAKKIVTKWDKNPEEIYSEIIKIVMR</sequence>
<name>A0A1M6K1W0_9FIRM</name>
<organism evidence="1 2">
    <name type="scientific">Dethiosulfatibacter aminovorans DSM 17477</name>
    <dbReference type="NCBI Taxonomy" id="1121476"/>
    <lineage>
        <taxon>Bacteria</taxon>
        <taxon>Bacillati</taxon>
        <taxon>Bacillota</taxon>
        <taxon>Tissierellia</taxon>
        <taxon>Dethiosulfatibacter</taxon>
    </lineage>
</organism>
<dbReference type="RefSeq" id="WP_073050168.1">
    <property type="nucleotide sequence ID" value="NZ_FQZL01000024.1"/>
</dbReference>
<evidence type="ECO:0008006" key="3">
    <source>
        <dbReference type="Google" id="ProtNLM"/>
    </source>
</evidence>
<dbReference type="Pfam" id="PF14277">
    <property type="entry name" value="DUF4364"/>
    <property type="match status" value="1"/>
</dbReference>
<dbReference type="STRING" id="1121476.SAMN02745751_02776"/>
<dbReference type="Gene3D" id="1.10.10.10">
    <property type="entry name" value="Winged helix-like DNA-binding domain superfamily/Winged helix DNA-binding domain"/>
    <property type="match status" value="1"/>
</dbReference>
<evidence type="ECO:0000313" key="1">
    <source>
        <dbReference type="EMBL" id="SHJ52895.1"/>
    </source>
</evidence>